<evidence type="ECO:0000256" key="1">
    <source>
        <dbReference type="ARBA" id="ARBA00001946"/>
    </source>
</evidence>
<gene>
    <name evidence="12" type="ORF">LWI29_012628</name>
</gene>
<comment type="subunit">
    <text evidence="10">Monomer.</text>
</comment>
<dbReference type="Pfam" id="PF01434">
    <property type="entry name" value="Peptidase_M41"/>
    <property type="match status" value="1"/>
</dbReference>
<dbReference type="EMBL" id="JAUESC010000004">
    <property type="protein sequence ID" value="KAK0596081.1"/>
    <property type="molecule type" value="Genomic_DNA"/>
</dbReference>
<evidence type="ECO:0000256" key="9">
    <source>
        <dbReference type="RuleBase" id="RU000532"/>
    </source>
</evidence>
<dbReference type="InterPro" id="IPR014001">
    <property type="entry name" value="Helicase_ATP-bd"/>
</dbReference>
<evidence type="ECO:0000256" key="5">
    <source>
        <dbReference type="ARBA" id="ARBA00022741"/>
    </source>
</evidence>
<reference evidence="12" key="2">
    <citation type="submission" date="2023-06" db="EMBL/GenBank/DDBJ databases">
        <authorList>
            <person name="Swenson N.G."/>
            <person name="Wegrzyn J.L."/>
            <person name="Mcevoy S.L."/>
        </authorList>
    </citation>
    <scope>NUCLEOTIDE SEQUENCE</scope>
    <source>
        <strain evidence="12">NS2018</strain>
        <tissue evidence="12">Leaf</tissue>
    </source>
</reference>
<reference evidence="12" key="1">
    <citation type="journal article" date="2022" name="Plant J.">
        <title>Strategies of tolerance reflected in two North American maple genomes.</title>
        <authorList>
            <person name="McEvoy S.L."/>
            <person name="Sezen U.U."/>
            <person name="Trouern-Trend A."/>
            <person name="McMahon S.M."/>
            <person name="Schaberg P.G."/>
            <person name="Yang J."/>
            <person name="Wegrzyn J.L."/>
            <person name="Swenson N.G."/>
        </authorList>
    </citation>
    <scope>NUCLEOTIDE SEQUENCE</scope>
    <source>
        <strain evidence="12">NS2018</strain>
    </source>
</reference>
<comment type="caution">
    <text evidence="12">The sequence shown here is derived from an EMBL/GenBank/DDBJ whole genome shotgun (WGS) entry which is preliminary data.</text>
</comment>
<dbReference type="PROSITE" id="PS51192">
    <property type="entry name" value="HELICASE_ATP_BIND_1"/>
    <property type="match status" value="1"/>
</dbReference>
<comment type="catalytic activity">
    <reaction evidence="9">
        <text>(2R)-3-phosphoglycerate + ATP = (2R)-3-phospho-glyceroyl phosphate + ADP</text>
        <dbReference type="Rhea" id="RHEA:14801"/>
        <dbReference type="ChEBI" id="CHEBI:30616"/>
        <dbReference type="ChEBI" id="CHEBI:57604"/>
        <dbReference type="ChEBI" id="CHEBI:58272"/>
        <dbReference type="ChEBI" id="CHEBI:456216"/>
        <dbReference type="EC" id="2.7.2.3"/>
    </reaction>
</comment>
<dbReference type="GO" id="GO:0006094">
    <property type="term" value="P:gluconeogenesis"/>
    <property type="evidence" value="ECO:0007669"/>
    <property type="project" value="TreeGrafter"/>
</dbReference>
<evidence type="ECO:0000256" key="4">
    <source>
        <dbReference type="ARBA" id="ARBA00022679"/>
    </source>
</evidence>
<name>A0AA39VZC3_ACESA</name>
<dbReference type="GO" id="GO:0043531">
    <property type="term" value="F:ADP binding"/>
    <property type="evidence" value="ECO:0007669"/>
    <property type="project" value="TreeGrafter"/>
</dbReference>
<accession>A0AA39VZC3</accession>
<evidence type="ECO:0000313" key="12">
    <source>
        <dbReference type="EMBL" id="KAK0596081.1"/>
    </source>
</evidence>
<dbReference type="InterPro" id="IPR037219">
    <property type="entry name" value="Peptidase_M41-like"/>
</dbReference>
<dbReference type="Gene3D" id="3.40.50.300">
    <property type="entry name" value="P-loop containing nucleotide triphosphate hydrolases"/>
    <property type="match status" value="1"/>
</dbReference>
<keyword evidence="4 9" id="KW-0808">Transferase</keyword>
<dbReference type="InterPro" id="IPR036043">
    <property type="entry name" value="Phosphoglycerate_kinase_sf"/>
</dbReference>
<dbReference type="GO" id="GO:0005829">
    <property type="term" value="C:cytosol"/>
    <property type="evidence" value="ECO:0007669"/>
    <property type="project" value="TreeGrafter"/>
</dbReference>
<evidence type="ECO:0000256" key="7">
    <source>
        <dbReference type="ARBA" id="ARBA00022840"/>
    </source>
</evidence>
<dbReference type="InterPro" id="IPR001576">
    <property type="entry name" value="Phosphoglycerate_kinase"/>
</dbReference>
<dbReference type="PANTHER" id="PTHR11406:SF27">
    <property type="entry name" value="PHOSPHOGLYCERATE KINASE 3, CYTOSOLIC"/>
    <property type="match status" value="1"/>
</dbReference>
<dbReference type="PANTHER" id="PTHR11406">
    <property type="entry name" value="PHOSPHOGLYCERATE KINASE"/>
    <property type="match status" value="1"/>
</dbReference>
<keyword evidence="5" id="KW-0547">Nucleotide-binding</keyword>
<dbReference type="FunFam" id="1.10.8.60:FF:000101">
    <property type="entry name" value="ATP-dependent zinc metalloprotease FTSH 12, chloroplastic"/>
    <property type="match status" value="1"/>
</dbReference>
<protein>
    <recommendedName>
        <fullName evidence="3 9">Phosphoglycerate kinase</fullName>
        <ecNumber evidence="3 9">2.7.2.3</ecNumber>
    </recommendedName>
</protein>
<dbReference type="GO" id="GO:0006508">
    <property type="term" value="P:proteolysis"/>
    <property type="evidence" value="ECO:0007669"/>
    <property type="project" value="InterPro"/>
</dbReference>
<evidence type="ECO:0000313" key="13">
    <source>
        <dbReference type="Proteomes" id="UP001168877"/>
    </source>
</evidence>
<evidence type="ECO:0000259" key="11">
    <source>
        <dbReference type="PROSITE" id="PS51192"/>
    </source>
</evidence>
<dbReference type="InterPro" id="IPR000642">
    <property type="entry name" value="Peptidase_M41"/>
</dbReference>
<dbReference type="GO" id="GO:0004222">
    <property type="term" value="F:metalloendopeptidase activity"/>
    <property type="evidence" value="ECO:0007669"/>
    <property type="project" value="InterPro"/>
</dbReference>
<dbReference type="EC" id="2.7.2.3" evidence="3 9"/>
<feature type="domain" description="Helicase ATP-binding" evidence="11">
    <location>
        <begin position="18"/>
        <end position="150"/>
    </location>
</feature>
<keyword evidence="6 9" id="KW-0418">Kinase</keyword>
<dbReference type="InterPro" id="IPR027417">
    <property type="entry name" value="P-loop_NTPase"/>
</dbReference>
<evidence type="ECO:0000256" key="8">
    <source>
        <dbReference type="ARBA" id="ARBA00022842"/>
    </source>
</evidence>
<dbReference type="InterPro" id="IPR015824">
    <property type="entry name" value="Phosphoglycerate_kinase_N"/>
</dbReference>
<dbReference type="Gene3D" id="3.40.50.1260">
    <property type="entry name" value="Phosphoglycerate kinase, N-terminal domain"/>
    <property type="match status" value="2"/>
</dbReference>
<dbReference type="AlphaFoldDB" id="A0AA39VZC3"/>
<dbReference type="Pfam" id="PF00270">
    <property type="entry name" value="DEAD"/>
    <property type="match status" value="1"/>
</dbReference>
<dbReference type="Pfam" id="PF00162">
    <property type="entry name" value="PGK"/>
    <property type="match status" value="1"/>
</dbReference>
<evidence type="ECO:0000256" key="3">
    <source>
        <dbReference type="ARBA" id="ARBA00013061"/>
    </source>
</evidence>
<dbReference type="SMART" id="SM00487">
    <property type="entry name" value="DEXDc"/>
    <property type="match status" value="1"/>
</dbReference>
<proteinExistence type="inferred from homology"/>
<dbReference type="GO" id="GO:0005524">
    <property type="term" value="F:ATP binding"/>
    <property type="evidence" value="ECO:0007669"/>
    <property type="project" value="UniProtKB-KW"/>
</dbReference>
<keyword evidence="8" id="KW-0460">Magnesium</keyword>
<organism evidence="12 13">
    <name type="scientific">Acer saccharum</name>
    <name type="common">Sugar maple</name>
    <dbReference type="NCBI Taxonomy" id="4024"/>
    <lineage>
        <taxon>Eukaryota</taxon>
        <taxon>Viridiplantae</taxon>
        <taxon>Streptophyta</taxon>
        <taxon>Embryophyta</taxon>
        <taxon>Tracheophyta</taxon>
        <taxon>Spermatophyta</taxon>
        <taxon>Magnoliopsida</taxon>
        <taxon>eudicotyledons</taxon>
        <taxon>Gunneridae</taxon>
        <taxon>Pentapetalae</taxon>
        <taxon>rosids</taxon>
        <taxon>malvids</taxon>
        <taxon>Sapindales</taxon>
        <taxon>Sapindaceae</taxon>
        <taxon>Hippocastanoideae</taxon>
        <taxon>Acereae</taxon>
        <taxon>Acer</taxon>
    </lineage>
</organism>
<evidence type="ECO:0000256" key="10">
    <source>
        <dbReference type="RuleBase" id="RU000696"/>
    </source>
</evidence>
<dbReference type="GO" id="GO:0003676">
    <property type="term" value="F:nucleic acid binding"/>
    <property type="evidence" value="ECO:0007669"/>
    <property type="project" value="InterPro"/>
</dbReference>
<comment type="similarity">
    <text evidence="2 9">Belongs to the phosphoglycerate kinase family.</text>
</comment>
<dbReference type="Gene3D" id="1.10.8.60">
    <property type="match status" value="1"/>
</dbReference>
<dbReference type="GO" id="GO:0006096">
    <property type="term" value="P:glycolytic process"/>
    <property type="evidence" value="ECO:0007669"/>
    <property type="project" value="InterPro"/>
</dbReference>
<keyword evidence="7" id="KW-0067">ATP-binding</keyword>
<comment type="cofactor">
    <cofactor evidence="1">
        <name>Mg(2+)</name>
        <dbReference type="ChEBI" id="CHEBI:18420"/>
    </cofactor>
</comment>
<dbReference type="GO" id="GO:0004176">
    <property type="term" value="F:ATP-dependent peptidase activity"/>
    <property type="evidence" value="ECO:0007669"/>
    <property type="project" value="InterPro"/>
</dbReference>
<dbReference type="SUPFAM" id="SSF52540">
    <property type="entry name" value="P-loop containing nucleoside triphosphate hydrolases"/>
    <property type="match status" value="2"/>
</dbReference>
<dbReference type="PRINTS" id="PR00477">
    <property type="entry name" value="PHGLYCKINASE"/>
</dbReference>
<dbReference type="Proteomes" id="UP001168877">
    <property type="component" value="Unassembled WGS sequence"/>
</dbReference>
<evidence type="ECO:0000256" key="2">
    <source>
        <dbReference type="ARBA" id="ARBA00008982"/>
    </source>
</evidence>
<evidence type="ECO:0000256" key="6">
    <source>
        <dbReference type="ARBA" id="ARBA00022777"/>
    </source>
</evidence>
<sequence>MDGADVQGAGDEEADGGAPMILEVRDVLGLAQTGGGKTAAFALPILQRLAEDLYEVLALVVMPTRELAFQLAEQFRALGSCLHLRCEVVVGGMDKLSQARNLVGRPHVVIATPGRIKFALMPDESDLEFVCTGRIDCHLYIGLPDAKQRVQIFGVHSAGKQLAEDVNFEEVVFGTVGFSRADIRNLVNESAIMSVRKGHSKIYQQDIVDVLDKQLLEGMGVLLTEEEQQKIEQTVFFEKKRLLAVHEAGYVLLAHFFPRFDWHAFSQLLPGGKETAISVFFPREDMVDQGYTTFRYMKMQMVVAYGGRCAERVVLGDDVTDGGKDDLEKITKIAREMVISPQNARLGLAALTKRVGLLDRLDNSNGELIKYRWDNPHVIPANMTLELSELFSLRVDKGMNLLLSFSELLLKNAVEKKMVKKCVLDLKEHELKRKRVLMRFDLGQLLDENLIMIVNPIKVFNVVMNIKYLIAHDAKVIILCGHLGRPEGFNSKYSLKPIAGMLSEILGVEVKMAKDCIGEGVEKLVAEISVGGVLLLENLRFRKGEEKNDPEFAKKLASLADVFVNEAFGIADRVYASTVGVTKYLKLSVGGFDMQREVEFYSENVNNPNESVVYAIVGGTLPAKAEVIETLIKNGYNLVLGGEMMYTLFKAKGYEVGAHIVEECEIAMAKSIIEMAEAKGVTILIPSDVVIIDRKKFLQVVPADRIPDGSMVVCIGPDTIEAFKEACGTAKTIIWNGPISINSEFDKNGPISILEFDKFSPTDDVISNVLADLSAKGVTTIIGGDDTIAAVENVGVAKRMSHISTGFDAGLEILAGKQLPSVCALDDKYTPIPFEFSKLLAEISGWVANQMSHVSTEFGTGLEILAGEQLHAVLCALDDDYTPILSKFSKLLADMSGWFAAANSA</sequence>
<dbReference type="SUPFAM" id="SSF53748">
    <property type="entry name" value="Phosphoglycerate kinase"/>
    <property type="match status" value="1"/>
</dbReference>
<dbReference type="SUPFAM" id="SSF140990">
    <property type="entry name" value="FtsH protease domain-like"/>
    <property type="match status" value="1"/>
</dbReference>
<keyword evidence="13" id="KW-1185">Reference proteome</keyword>
<dbReference type="Gene3D" id="1.20.58.760">
    <property type="entry name" value="Peptidase M41"/>
    <property type="match status" value="1"/>
</dbReference>
<dbReference type="InterPro" id="IPR011545">
    <property type="entry name" value="DEAD/DEAH_box_helicase_dom"/>
</dbReference>
<dbReference type="GO" id="GO:0004618">
    <property type="term" value="F:phosphoglycerate kinase activity"/>
    <property type="evidence" value="ECO:0007669"/>
    <property type="project" value="UniProtKB-EC"/>
</dbReference>